<sequence length="380" mass="43607">MMSKPSILDARAFDALVVGAGFAGSVCARELADAGWRVLVVDARPHIGGNAFDTRDAAGLLIHPYGPHIFHTNGKRIFEYLSRFTHWRFYEHRVLAQVDGALYPIPINRTTINRLYGLNLDEAGVEAFLAARRTQRLPARTSEDVVLNSVGHDLCEKFFRGYTRKQWGLDLSELAAGVAARIPTRCNDDDRYFTDDFQFMPAEGYTRMFERMLDHPNIEVRTGVRFQRDHTLPPRRKTIYTGPIDAYFDYCYGKLPYRSLRFEHEHLPDVETFQPTGTVNYPNDHAYTRITEFKHLTGERAPGTSIVREYPSAEGDPFYPIPRPENEALYQRYKALAEQLPDVCFVGRLAQYRYYNMDQVVGAALALCNRLLDRQREHTA</sequence>
<proteinExistence type="inferred from homology"/>
<dbReference type="GO" id="GO:0005829">
    <property type="term" value="C:cytosol"/>
    <property type="evidence" value="ECO:0007669"/>
    <property type="project" value="TreeGrafter"/>
</dbReference>
<organism evidence="7 8">
    <name type="scientific">Thermomonas hydrothermalis</name>
    <dbReference type="NCBI Taxonomy" id="213588"/>
    <lineage>
        <taxon>Bacteria</taxon>
        <taxon>Pseudomonadati</taxon>
        <taxon>Pseudomonadota</taxon>
        <taxon>Gammaproteobacteria</taxon>
        <taxon>Lysobacterales</taxon>
        <taxon>Lysobacteraceae</taxon>
        <taxon>Thermomonas</taxon>
    </lineage>
</organism>
<comment type="similarity">
    <text evidence="2">Belongs to the UDP-galactopyranose/dTDP-fucopyranose mutase family.</text>
</comment>
<dbReference type="SUPFAM" id="SSF51971">
    <property type="entry name" value="Nucleotide-binding domain"/>
    <property type="match status" value="1"/>
</dbReference>
<name>A0A1M4ZCN1_9GAMM</name>
<dbReference type="RefSeq" id="WP_218587179.1">
    <property type="nucleotide sequence ID" value="NZ_FQUK01000035.1"/>
</dbReference>
<keyword evidence="3" id="KW-0285">Flavoprotein</keyword>
<evidence type="ECO:0000256" key="3">
    <source>
        <dbReference type="ARBA" id="ARBA00022630"/>
    </source>
</evidence>
<dbReference type="SUPFAM" id="SSF54373">
    <property type="entry name" value="FAD-linked reductases, C-terminal domain"/>
    <property type="match status" value="1"/>
</dbReference>
<evidence type="ECO:0000313" key="8">
    <source>
        <dbReference type="Proteomes" id="UP000242857"/>
    </source>
</evidence>
<dbReference type="AlphaFoldDB" id="A0A1M4ZCN1"/>
<keyword evidence="4" id="KW-0274">FAD</keyword>
<evidence type="ECO:0000256" key="4">
    <source>
        <dbReference type="ARBA" id="ARBA00022827"/>
    </source>
</evidence>
<evidence type="ECO:0000259" key="6">
    <source>
        <dbReference type="Pfam" id="PF03275"/>
    </source>
</evidence>
<dbReference type="Pfam" id="PF13450">
    <property type="entry name" value="NAD_binding_8"/>
    <property type="match status" value="1"/>
</dbReference>
<gene>
    <name evidence="7" type="ORF">SAMN02745204_01908</name>
</gene>
<keyword evidence="8" id="KW-1185">Reference proteome</keyword>
<dbReference type="Gene3D" id="3.40.50.720">
    <property type="entry name" value="NAD(P)-binding Rossmann-like Domain"/>
    <property type="match status" value="3"/>
</dbReference>
<dbReference type="Proteomes" id="UP000242857">
    <property type="component" value="Unassembled WGS sequence"/>
</dbReference>
<dbReference type="PANTHER" id="PTHR21197:SF0">
    <property type="entry name" value="UDP-GALACTOPYRANOSE MUTASE"/>
    <property type="match status" value="1"/>
</dbReference>
<accession>A0A1M4ZCN1</accession>
<dbReference type="STRING" id="213588.SAMN02745204_01908"/>
<feature type="domain" description="UDP-galactopyranose mutase C-terminal" evidence="6">
    <location>
        <begin position="157"/>
        <end position="354"/>
    </location>
</feature>
<dbReference type="GO" id="GO:0050660">
    <property type="term" value="F:flavin adenine dinucleotide binding"/>
    <property type="evidence" value="ECO:0007669"/>
    <property type="project" value="TreeGrafter"/>
</dbReference>
<comment type="cofactor">
    <cofactor evidence="1">
        <name>FAD</name>
        <dbReference type="ChEBI" id="CHEBI:57692"/>
    </cofactor>
</comment>
<evidence type="ECO:0000256" key="5">
    <source>
        <dbReference type="ARBA" id="ARBA00023235"/>
    </source>
</evidence>
<dbReference type="PANTHER" id="PTHR21197">
    <property type="entry name" value="UDP-GALACTOPYRANOSE MUTASE"/>
    <property type="match status" value="1"/>
</dbReference>
<dbReference type="NCBIfam" id="TIGR00031">
    <property type="entry name" value="UDP-GALP_mutase"/>
    <property type="match status" value="1"/>
</dbReference>
<protein>
    <submittedName>
        <fullName evidence="7">UDP-galactopyranose mutase</fullName>
    </submittedName>
</protein>
<dbReference type="EMBL" id="FQUK01000035">
    <property type="protein sequence ID" value="SHF15790.1"/>
    <property type="molecule type" value="Genomic_DNA"/>
</dbReference>
<keyword evidence="5" id="KW-0413">Isomerase</keyword>
<dbReference type="Pfam" id="PF03275">
    <property type="entry name" value="GLF"/>
    <property type="match status" value="1"/>
</dbReference>
<dbReference type="GO" id="GO:0008767">
    <property type="term" value="F:UDP-galactopyranose mutase activity"/>
    <property type="evidence" value="ECO:0007669"/>
    <property type="project" value="InterPro"/>
</dbReference>
<evidence type="ECO:0000313" key="7">
    <source>
        <dbReference type="EMBL" id="SHF15790.1"/>
    </source>
</evidence>
<reference evidence="8" key="1">
    <citation type="submission" date="2016-11" db="EMBL/GenBank/DDBJ databases">
        <authorList>
            <person name="Varghese N."/>
            <person name="Submissions S."/>
        </authorList>
    </citation>
    <scope>NUCLEOTIDE SEQUENCE [LARGE SCALE GENOMIC DNA]</scope>
    <source>
        <strain evidence="8">DSM 14834</strain>
    </source>
</reference>
<dbReference type="InterPro" id="IPR015899">
    <property type="entry name" value="UDP-GalPyranose_mutase_C"/>
</dbReference>
<evidence type="ECO:0000256" key="1">
    <source>
        <dbReference type="ARBA" id="ARBA00001974"/>
    </source>
</evidence>
<dbReference type="InterPro" id="IPR004379">
    <property type="entry name" value="UDP-GALP_mutase"/>
</dbReference>
<evidence type="ECO:0000256" key="2">
    <source>
        <dbReference type="ARBA" id="ARBA00009321"/>
    </source>
</evidence>